<name>A0A501WW67_9GAMM</name>
<keyword evidence="4 6" id="KW-0808">Transferase</keyword>
<dbReference type="OrthoDB" id="154490at2"/>
<keyword evidence="5 6" id="KW-0949">S-adenosyl-L-methionine</keyword>
<feature type="domain" description="Ribosomal RNA large subunit methyltransferase M THUMP-like" evidence="11">
    <location>
        <begin position="84"/>
        <end position="160"/>
    </location>
</feature>
<comment type="subcellular location">
    <subcellularLocation>
        <location evidence="6">Cytoplasm</location>
    </subcellularLocation>
</comment>
<feature type="domain" description="Ribosomal RNA methyltransferase FtsJ" evidence="9">
    <location>
        <begin position="182"/>
        <end position="274"/>
    </location>
</feature>
<dbReference type="GO" id="GO:0008757">
    <property type="term" value="F:S-adenosylmethionine-dependent methyltransferase activity"/>
    <property type="evidence" value="ECO:0007669"/>
    <property type="project" value="UniProtKB-UniRule"/>
</dbReference>
<comment type="catalytic activity">
    <reaction evidence="6">
        <text>cytidine(2498) in 23S rRNA + S-adenosyl-L-methionine = 2'-O-methylcytidine(2498) in 23S rRNA + S-adenosyl-L-homocysteine + H(+)</text>
        <dbReference type="Rhea" id="RHEA:42788"/>
        <dbReference type="Rhea" id="RHEA-COMP:10244"/>
        <dbReference type="Rhea" id="RHEA-COMP:10245"/>
        <dbReference type="ChEBI" id="CHEBI:15378"/>
        <dbReference type="ChEBI" id="CHEBI:57856"/>
        <dbReference type="ChEBI" id="CHEBI:59789"/>
        <dbReference type="ChEBI" id="CHEBI:74495"/>
        <dbReference type="ChEBI" id="CHEBI:82748"/>
        <dbReference type="EC" id="2.1.1.186"/>
    </reaction>
</comment>
<evidence type="ECO:0000313" key="13">
    <source>
        <dbReference type="Proteomes" id="UP000315901"/>
    </source>
</evidence>
<reference evidence="12 13" key="1">
    <citation type="submission" date="2019-06" db="EMBL/GenBank/DDBJ databases">
        <title>A novel bacterium of genus Marinomonas, isolated from coastal sand.</title>
        <authorList>
            <person name="Huang H."/>
            <person name="Mo K."/>
            <person name="Hu Y."/>
        </authorList>
    </citation>
    <scope>NUCLEOTIDE SEQUENCE [LARGE SCALE GENOMIC DNA]</scope>
    <source>
        <strain evidence="12 13">HB171799</strain>
    </source>
</reference>
<sequence length="351" mass="39799">MKNLVIYCRPGFEKDALAEAIDKAAEAGISGFGRVQEQAGYVVLETTEADAGERIIASHHFNQWIFARQLIAANDLVSFAQGERVQGLLEAARQLPLAQELWLETADTNDAKALAPLLKKIDKPLRQAWKKSGLLRNKAVGLRHHVFFLNTGQAYLGVSYADCRSEFVQGIRRLKFPQDGPSRSTLKLEEAFLQFTPADLWHGESPEQMRAVDLGAAPGGWTYQFVKRGVYTYAIDNGPMQKQLMKTGLVEHIMADGFKYQPETQVDWLVCDMVERPIKVAELMADWLINGWCSRTIFNLKLPMKKRYAEVTQCLVLIEDRLRQAGLGYQLQVKHLFHDREEVTVFIELMD</sequence>
<dbReference type="PANTHER" id="PTHR37524">
    <property type="entry name" value="RIBOSOMAL RNA LARGE SUBUNIT METHYLTRANSFERASE M"/>
    <property type="match status" value="1"/>
</dbReference>
<dbReference type="Pfam" id="PF18125">
    <property type="entry name" value="RlmM_FDX"/>
    <property type="match status" value="1"/>
</dbReference>
<feature type="binding site" evidence="6 8">
    <location>
        <position position="236"/>
    </location>
    <ligand>
        <name>S-adenosyl-L-methionine</name>
        <dbReference type="ChEBI" id="CHEBI:59789"/>
    </ligand>
</feature>
<dbReference type="PANTHER" id="PTHR37524:SF2">
    <property type="entry name" value="RIBOSOMAL RNA METHYLTRANSFERASE FTSJ DOMAIN-CONTAINING PROTEIN"/>
    <property type="match status" value="1"/>
</dbReference>
<dbReference type="InterPro" id="IPR002877">
    <property type="entry name" value="RNA_MeTrfase_FtsJ_dom"/>
</dbReference>
<dbReference type="InterPro" id="IPR011224">
    <property type="entry name" value="rRNA_MeTrfase_M"/>
</dbReference>
<keyword evidence="1 6" id="KW-0963">Cytoplasm</keyword>
<dbReference type="InterPro" id="IPR048646">
    <property type="entry name" value="RlmM_THUMP-like"/>
</dbReference>
<feature type="binding site" evidence="6 8">
    <location>
        <position position="184"/>
    </location>
    <ligand>
        <name>S-adenosyl-L-methionine</name>
        <dbReference type="ChEBI" id="CHEBI:59789"/>
    </ligand>
</feature>
<feature type="binding site" evidence="6 8">
    <location>
        <position position="256"/>
    </location>
    <ligand>
        <name>S-adenosyl-L-methionine</name>
        <dbReference type="ChEBI" id="CHEBI:59789"/>
    </ligand>
</feature>
<organism evidence="12 13">
    <name type="scientific">Maribrevibacterium harenarium</name>
    <dbReference type="NCBI Taxonomy" id="2589817"/>
    <lineage>
        <taxon>Bacteria</taxon>
        <taxon>Pseudomonadati</taxon>
        <taxon>Pseudomonadota</taxon>
        <taxon>Gammaproteobacteria</taxon>
        <taxon>Oceanospirillales</taxon>
        <taxon>Oceanospirillaceae</taxon>
        <taxon>Maribrevibacterium</taxon>
    </lineage>
</organism>
<dbReference type="PIRSF" id="PIRSF028774">
    <property type="entry name" value="UCP028774"/>
    <property type="match status" value="1"/>
</dbReference>
<dbReference type="EC" id="2.1.1.186" evidence="6"/>
<feature type="active site" description="Proton acceptor" evidence="6 7">
    <location>
        <position position="301"/>
    </location>
</feature>
<evidence type="ECO:0000256" key="8">
    <source>
        <dbReference type="PIRSR" id="PIRSR028774-2"/>
    </source>
</evidence>
<dbReference type="EMBL" id="VFRR01000012">
    <property type="protein sequence ID" value="TPE52374.1"/>
    <property type="molecule type" value="Genomic_DNA"/>
</dbReference>
<keyword evidence="3 6" id="KW-0489">Methyltransferase</keyword>
<dbReference type="GO" id="GO:0006364">
    <property type="term" value="P:rRNA processing"/>
    <property type="evidence" value="ECO:0007669"/>
    <property type="project" value="UniProtKB-UniRule"/>
</dbReference>
<evidence type="ECO:0000259" key="9">
    <source>
        <dbReference type="Pfam" id="PF01728"/>
    </source>
</evidence>
<proteinExistence type="inferred from homology"/>
<comment type="caution">
    <text evidence="12">The sequence shown here is derived from an EMBL/GenBank/DDBJ whole genome shotgun (WGS) entry which is preliminary data.</text>
</comment>
<evidence type="ECO:0000256" key="4">
    <source>
        <dbReference type="ARBA" id="ARBA00022679"/>
    </source>
</evidence>
<dbReference type="NCBIfam" id="NF008734">
    <property type="entry name" value="PRK11760.1"/>
    <property type="match status" value="1"/>
</dbReference>
<evidence type="ECO:0000256" key="6">
    <source>
        <dbReference type="HAMAP-Rule" id="MF_01551"/>
    </source>
</evidence>
<keyword evidence="2 6" id="KW-0698">rRNA processing</keyword>
<comment type="function">
    <text evidence="6">Catalyzes the 2'-O-methylation at nucleotide C2498 in 23S rRNA.</text>
</comment>
<evidence type="ECO:0000256" key="3">
    <source>
        <dbReference type="ARBA" id="ARBA00022603"/>
    </source>
</evidence>
<feature type="binding site" evidence="6 8">
    <location>
        <position position="272"/>
    </location>
    <ligand>
        <name>S-adenosyl-L-methionine</name>
        <dbReference type="ChEBI" id="CHEBI:59789"/>
    </ligand>
</feature>
<dbReference type="Gene3D" id="3.30.2300.20">
    <property type="match status" value="1"/>
</dbReference>
<dbReference type="Proteomes" id="UP000315901">
    <property type="component" value="Unassembled WGS sequence"/>
</dbReference>
<dbReference type="InterPro" id="IPR040739">
    <property type="entry name" value="RlmM_FDX"/>
</dbReference>
<evidence type="ECO:0000259" key="10">
    <source>
        <dbReference type="Pfam" id="PF18125"/>
    </source>
</evidence>
<dbReference type="InterPro" id="IPR029063">
    <property type="entry name" value="SAM-dependent_MTases_sf"/>
</dbReference>
<dbReference type="Gene3D" id="3.40.50.150">
    <property type="entry name" value="Vaccinia Virus protein VP39"/>
    <property type="match status" value="1"/>
</dbReference>
<protein>
    <recommendedName>
        <fullName evidence="6">Ribosomal RNA large subunit methyltransferase M</fullName>
        <ecNumber evidence="6">2.1.1.186</ecNumber>
    </recommendedName>
    <alternativeName>
        <fullName evidence="6">23S rRNA (cytidine2498-2'-O)-methyltransferase</fullName>
    </alternativeName>
    <alternativeName>
        <fullName evidence="6">23S rRNA 2'-O-ribose methyltransferase RlmM</fullName>
    </alternativeName>
</protein>
<dbReference type="HAMAP" id="MF_01551">
    <property type="entry name" value="23SrRNA_methyltr_M"/>
    <property type="match status" value="1"/>
</dbReference>
<evidence type="ECO:0000259" key="11">
    <source>
        <dbReference type="Pfam" id="PF21239"/>
    </source>
</evidence>
<evidence type="ECO:0000256" key="2">
    <source>
        <dbReference type="ARBA" id="ARBA00022552"/>
    </source>
</evidence>
<dbReference type="Gene3D" id="3.30.70.2810">
    <property type="match status" value="1"/>
</dbReference>
<evidence type="ECO:0000313" key="12">
    <source>
        <dbReference type="EMBL" id="TPE52374.1"/>
    </source>
</evidence>
<dbReference type="AlphaFoldDB" id="A0A501WW67"/>
<feature type="binding site" evidence="6 8">
    <location>
        <begin position="217"/>
        <end position="220"/>
    </location>
    <ligand>
        <name>S-adenosyl-L-methionine</name>
        <dbReference type="ChEBI" id="CHEBI:59789"/>
    </ligand>
</feature>
<keyword evidence="13" id="KW-1185">Reference proteome</keyword>
<evidence type="ECO:0000256" key="5">
    <source>
        <dbReference type="ARBA" id="ARBA00022691"/>
    </source>
</evidence>
<dbReference type="Pfam" id="PF01728">
    <property type="entry name" value="FtsJ"/>
    <property type="match status" value="1"/>
</dbReference>
<comment type="similarity">
    <text evidence="6">Belongs to the class I-like SAM-binding methyltransferase superfamily. RNA methyltransferase RlmE family. RlmM subfamily.</text>
</comment>
<accession>A0A501WW67</accession>
<evidence type="ECO:0000256" key="7">
    <source>
        <dbReference type="PIRSR" id="PIRSR028774-1"/>
    </source>
</evidence>
<dbReference type="Pfam" id="PF21239">
    <property type="entry name" value="RLMM_N"/>
    <property type="match status" value="1"/>
</dbReference>
<feature type="domain" description="RlmM ferredoxin-like" evidence="10">
    <location>
        <begin position="1"/>
        <end position="71"/>
    </location>
</feature>
<gene>
    <name evidence="6 12" type="primary">rlmM</name>
    <name evidence="12" type="ORF">FJM67_08010</name>
</gene>
<dbReference type="SUPFAM" id="SSF53335">
    <property type="entry name" value="S-adenosyl-L-methionine-dependent methyltransferases"/>
    <property type="match status" value="1"/>
</dbReference>
<dbReference type="GO" id="GO:0032259">
    <property type="term" value="P:methylation"/>
    <property type="evidence" value="ECO:0007669"/>
    <property type="project" value="UniProtKB-KW"/>
</dbReference>
<dbReference type="RefSeq" id="WP_140588275.1">
    <property type="nucleotide sequence ID" value="NZ_VFRR01000012.1"/>
</dbReference>
<evidence type="ECO:0000256" key="1">
    <source>
        <dbReference type="ARBA" id="ARBA00022490"/>
    </source>
</evidence>
<comment type="subunit">
    <text evidence="6">Monomer.</text>
</comment>
<dbReference type="GO" id="GO:0005737">
    <property type="term" value="C:cytoplasm"/>
    <property type="evidence" value="ECO:0007669"/>
    <property type="project" value="UniProtKB-SubCell"/>
</dbReference>